<dbReference type="InterPro" id="IPR004629">
    <property type="entry name" value="WecG_TagA_CpsF"/>
</dbReference>
<dbReference type="HOGENOM" id="CLU_063203_3_0_5"/>
<sequence length="256" mass="28638">MVEPLDPLTRFENSPKRRVGDVDVDCVSRADLVAWCAADIAAARHPPRLVMDLNGHALSLARRDPAYRACLAAADIVHADGGFLVTLSRHRAGPAIPERSATTDMIHDFARAFSDGTGSFYLLGGPEEINAACARELRRRYPGLAIAGRRHGFFGHEDEHGIIDHINRSGADIVWIGLGKPREQAIARRWRDRLTARWVITCGGCFNYVTGHYRRAPGWMQRANLEWLHRLCTDPRRLARRYAVTSPHALWIALHG</sequence>
<comment type="caution">
    <text evidence="3">The sequence shown here is derived from an EMBL/GenBank/DDBJ whole genome shotgun (WGS) entry which is preliminary data.</text>
</comment>
<evidence type="ECO:0000313" key="3">
    <source>
        <dbReference type="EMBL" id="EAR52575.1"/>
    </source>
</evidence>
<organism evidence="3 4">
    <name type="scientific">Oceanicola granulosus (strain ATCC BAA-861 / DSM 15982 / KCTC 12143 / HTCC2516)</name>
    <dbReference type="NCBI Taxonomy" id="314256"/>
    <lineage>
        <taxon>Bacteria</taxon>
        <taxon>Pseudomonadati</taxon>
        <taxon>Pseudomonadota</taxon>
        <taxon>Alphaproteobacteria</taxon>
        <taxon>Rhodobacterales</taxon>
        <taxon>Roseobacteraceae</taxon>
        <taxon>Oceanicola</taxon>
    </lineage>
</organism>
<evidence type="ECO:0000256" key="1">
    <source>
        <dbReference type="ARBA" id="ARBA00022676"/>
    </source>
</evidence>
<dbReference type="RefSeq" id="WP_007254665.1">
    <property type="nucleotide sequence ID" value="NZ_CH724107.1"/>
</dbReference>
<dbReference type="OrthoDB" id="9771846at2"/>
<dbReference type="NCBIfam" id="TIGR00696">
    <property type="entry name" value="wecG_tagA_cpsF"/>
    <property type="match status" value="1"/>
</dbReference>
<dbReference type="PANTHER" id="PTHR34136:SF1">
    <property type="entry name" value="UDP-N-ACETYL-D-MANNOSAMINURONIC ACID TRANSFERASE"/>
    <property type="match status" value="1"/>
</dbReference>
<accession>Q2CIL4</accession>
<evidence type="ECO:0000313" key="4">
    <source>
        <dbReference type="Proteomes" id="UP000003635"/>
    </source>
</evidence>
<dbReference type="EMBL" id="AAOT01000003">
    <property type="protein sequence ID" value="EAR52575.1"/>
    <property type="molecule type" value="Genomic_DNA"/>
</dbReference>
<name>Q2CIL4_OCEGH</name>
<dbReference type="GO" id="GO:0016758">
    <property type="term" value="F:hexosyltransferase activity"/>
    <property type="evidence" value="ECO:0007669"/>
    <property type="project" value="TreeGrafter"/>
</dbReference>
<evidence type="ECO:0008006" key="5">
    <source>
        <dbReference type="Google" id="ProtNLM"/>
    </source>
</evidence>
<reference evidence="3 4" key="1">
    <citation type="journal article" date="2010" name="J. Bacteriol.">
        <title>Genome sequences of Oceanicola granulosus HTCC2516(T) and Oceanicola batsensis HTCC2597(TDelta).</title>
        <authorList>
            <person name="Thrash J.C."/>
            <person name="Cho J.C."/>
            <person name="Vergin K.L."/>
            <person name="Giovannoni S.J."/>
        </authorList>
    </citation>
    <scope>NUCLEOTIDE SEQUENCE [LARGE SCALE GENOMIC DNA]</scope>
    <source>
        <strain evidence="4">ATCC BAA-861 / DSM 15982 / KCTC 12143 / HTCC2516</strain>
    </source>
</reference>
<dbReference type="eggNOG" id="COG1922">
    <property type="taxonomic scope" value="Bacteria"/>
</dbReference>
<gene>
    <name evidence="3" type="ORF">OG2516_05688</name>
</gene>
<keyword evidence="4" id="KW-1185">Reference proteome</keyword>
<dbReference type="CDD" id="cd06533">
    <property type="entry name" value="Glyco_transf_WecG_TagA"/>
    <property type="match status" value="1"/>
</dbReference>
<dbReference type="AlphaFoldDB" id="Q2CIL4"/>
<dbReference type="PANTHER" id="PTHR34136">
    <property type="match status" value="1"/>
</dbReference>
<dbReference type="Pfam" id="PF03808">
    <property type="entry name" value="Glyco_tran_WecG"/>
    <property type="match status" value="1"/>
</dbReference>
<keyword evidence="1" id="KW-0328">Glycosyltransferase</keyword>
<proteinExistence type="predicted"/>
<evidence type="ECO:0000256" key="2">
    <source>
        <dbReference type="ARBA" id="ARBA00022679"/>
    </source>
</evidence>
<dbReference type="Proteomes" id="UP000003635">
    <property type="component" value="Unassembled WGS sequence"/>
</dbReference>
<protein>
    <recommendedName>
        <fullName evidence="5">Glycosyl transferase, WecB/TagA/CpsF family protein</fullName>
    </recommendedName>
</protein>
<keyword evidence="2" id="KW-0808">Transferase</keyword>
<dbReference type="STRING" id="314256.OG2516_05688"/>